<dbReference type="EMBL" id="VBOT01000025">
    <property type="protein sequence ID" value="TMQ52995.1"/>
    <property type="molecule type" value="Genomic_DNA"/>
</dbReference>
<evidence type="ECO:0000313" key="2">
    <source>
        <dbReference type="Proteomes" id="UP000320184"/>
    </source>
</evidence>
<sequence length="128" mass="13711">MSRFDHRPRPLPRGLTLAALAAILAVTAMALSQCRQIDPLTGTGTDVKVLNPTLNAVSDCMHACNATFNTDHSAEVRLHDATLQGCGSDSDCIHAENTRHHNRQLEIVRAMQACKRNCHSTGPGAAGN</sequence>
<dbReference type="AlphaFoldDB" id="A0A538SNQ3"/>
<name>A0A538SNQ3_UNCEI</name>
<reference evidence="1 2" key="1">
    <citation type="journal article" date="2019" name="Nat. Microbiol.">
        <title>Mediterranean grassland soil C-N compound turnover is dependent on rainfall and depth, and is mediated by genomically divergent microorganisms.</title>
        <authorList>
            <person name="Diamond S."/>
            <person name="Andeer P.F."/>
            <person name="Li Z."/>
            <person name="Crits-Christoph A."/>
            <person name="Burstein D."/>
            <person name="Anantharaman K."/>
            <person name="Lane K.R."/>
            <person name="Thomas B.C."/>
            <person name="Pan C."/>
            <person name="Northen T.R."/>
            <person name="Banfield J.F."/>
        </authorList>
    </citation>
    <scope>NUCLEOTIDE SEQUENCE [LARGE SCALE GENOMIC DNA]</scope>
    <source>
        <strain evidence="1">WS_3</strain>
    </source>
</reference>
<comment type="caution">
    <text evidence="1">The sequence shown here is derived from an EMBL/GenBank/DDBJ whole genome shotgun (WGS) entry which is preliminary data.</text>
</comment>
<accession>A0A538SNQ3</accession>
<gene>
    <name evidence="1" type="ORF">E6K73_01980</name>
</gene>
<protein>
    <submittedName>
        <fullName evidence="1">Uncharacterized protein</fullName>
    </submittedName>
</protein>
<evidence type="ECO:0000313" key="1">
    <source>
        <dbReference type="EMBL" id="TMQ52995.1"/>
    </source>
</evidence>
<proteinExistence type="predicted"/>
<organism evidence="1 2">
    <name type="scientific">Eiseniibacteriota bacterium</name>
    <dbReference type="NCBI Taxonomy" id="2212470"/>
    <lineage>
        <taxon>Bacteria</taxon>
        <taxon>Candidatus Eiseniibacteriota</taxon>
    </lineage>
</organism>
<dbReference type="Proteomes" id="UP000320184">
    <property type="component" value="Unassembled WGS sequence"/>
</dbReference>